<dbReference type="InterPro" id="IPR011701">
    <property type="entry name" value="MFS"/>
</dbReference>
<dbReference type="PANTHER" id="PTHR46594">
    <property type="entry name" value="P-TYPE CATION-TRANSPORTING ATPASE"/>
    <property type="match status" value="1"/>
</dbReference>
<evidence type="ECO:0000256" key="8">
    <source>
        <dbReference type="SAM" id="MobiDB-lite"/>
    </source>
</evidence>
<dbReference type="GO" id="GO:0046872">
    <property type="term" value="F:metal ion binding"/>
    <property type="evidence" value="ECO:0007669"/>
    <property type="project" value="UniProtKB-KW"/>
</dbReference>
<feature type="transmembrane region" description="Helical" evidence="9">
    <location>
        <begin position="386"/>
        <end position="413"/>
    </location>
</feature>
<comment type="similarity">
    <text evidence="2">Belongs to the major facilitator superfamily.</text>
</comment>
<feature type="transmembrane region" description="Helical" evidence="9">
    <location>
        <begin position="1077"/>
        <end position="1096"/>
    </location>
</feature>
<dbReference type="InterPro" id="IPR044492">
    <property type="entry name" value="P_typ_ATPase_HD_dom"/>
</dbReference>
<dbReference type="GO" id="GO:0030003">
    <property type="term" value="P:intracellular monoatomic cation homeostasis"/>
    <property type="evidence" value="ECO:0007669"/>
    <property type="project" value="UniProtKB-ARBA"/>
</dbReference>
<dbReference type="InterPro" id="IPR036259">
    <property type="entry name" value="MFS_trans_sf"/>
</dbReference>
<dbReference type="InterPro" id="IPR020846">
    <property type="entry name" value="MFS_dom"/>
</dbReference>
<evidence type="ECO:0000256" key="2">
    <source>
        <dbReference type="ARBA" id="ARBA00008335"/>
    </source>
</evidence>
<dbReference type="Proteomes" id="UP000077002">
    <property type="component" value="Unassembled WGS sequence"/>
</dbReference>
<dbReference type="Gene3D" id="3.40.50.1000">
    <property type="entry name" value="HAD superfamily/HAD-like"/>
    <property type="match status" value="1"/>
</dbReference>
<feature type="transmembrane region" description="Helical" evidence="9">
    <location>
        <begin position="1299"/>
        <end position="1321"/>
    </location>
</feature>
<sequence length="1697" mass="183764">MGIEAAPDHPEGSIQSAPPSALRWTDEHDPENPFNWPATTRWRVVGLACYVTFIVGWNATTISGAALEISEYFGVSDEHFPNSFWPVTSWATGAAIAPMIVLPIMEDFGVRPGYLVSYFTFSIFVIPQAVAKNFATLIATRFFAGCCAGILQDGTDGIVADLFPSPVKRSLPISCYVFSLLAGVTIGPVIGGAINAHLNWRWIFYSQLCIYFGSLPFVFFLMKETRGPVILLKRVKNAPNQEPSNISELEKQQHHVNILQFVKDNVVRPAYMLVTEPVVFFFTLLTALSYGIVFVSSQSVAQVFMTLYGWPEHQTAYMQSAVVVGEFLGLLICLYQNHLFEKAFRPESRTPKSRLPEVRLYMSIPGSFIGLSGGLFWYGWTSYSSLHWILPAIGLTLTGIGSMVVMQAVMMYLTDAYAKYAASASAAACAGENVFAAFLPLAAQAMYTNLGFHWASSVLAFIALALSFAPIVLIFYVLPAIDPLAQPPRFKLTVFLILPRTLLPAVVASTVAVVELHVTMVASVRSLQSNVVPLAETNPETFLPLTLMSVPKNAAGMLEAAPLSTRNPYPSLPHATEKTLVTAAARTFKDRAISLPRRKSRVVAQGALQRVVVIDTASEKDTCCANKPGLHNSAQEDDSCCASKPATGCSEKKDSCCAKEADACCAEKEDTYYTEKQDACCAKKEDACSAKEADSCCAQEDTCCAKKEDTCYAEKEDACCAEQEDTCCTGKKEALISQAPIDGCKQGSSCCDISTSSKAKDLSPAPYEGKRQQTTVDTCIHHLQKAFAEYSSYIEKGRCICRSVLDRLDTCCGEVVPKKAITDDLTSSFGKSTALASTQQLPVRRQASRACGKSCCDKTAQRNKAEVQSCSLDKVEISSDWSRKSINVRTKEVDVEDAAAREHVLLSVAGMTCTGCSRKVSNVLKNIDGLSSIKVTFVTALVEFDLNTSITNLEQLIPPMEKETGFKFSRIISNFQSLDLRIDRTTATHAKEDLEALSESVEQLDKFTFRVNYDPTIIGARKLLSSIRGASLVPPQNDAKTADGRRRLVKMAWFTALATVLTIPVVVLAWAHTPVPYTTRSIISLVLASLVQGLAVPEFYAGAMKSLIYSRVLEMDMLIVISITAAYVYSVVAFSLTHAGFTLEIGEFFETSSLLITFVLLGRLVAAMAKVKAVSAVSLRSLQAEKALLVESPQETIEIDSRLLQLGDDFVIPAHSRIVTDGYVIHGQSSVDESMITGESVPIPKASGDKVIAGTVNGPSPLTIRLTRLPGKNSITDIVNLVENALASKPRIQDLADKVAGYFIPVVISIALVTFAIWMAIAVKLRGKDTGGALGLAITYGIAVLAVSCPCALGLAVPMVLVIAGGVAARSGVIIKQANAIEKSYKVTDVVFDKTGTLTEADLAVIHEQVFPNPDATQDEVFAVTKALTKDIQHPVSLAVVNHIKGTSTTPTDIKQVESIPGSGIRARWKDSLVQAGNPYWLNIEDRPEIAALIDRGMTLFCVTLDNKLLAAFGLRSSLRDEAYAVIANLHRRNIKCHIVSGDNPKMVEDVASTLGIPLSNTAARRSPGDKQEYVKALMSSGRVVLFCGDGTNDAVAVAQADVGVQIGTTSDVTRATADVVLFNGLEGVTALLDTSRRCFRRIMFNFFWSALYNLFAILLAGGAFVRVRIPPAYAGLGEIVSVFPVIAVALSLLWTR</sequence>
<dbReference type="Gene3D" id="2.70.150.10">
    <property type="entry name" value="Calcium-transporting ATPase, cytoplasmic transduction domain A"/>
    <property type="match status" value="1"/>
</dbReference>
<dbReference type="PROSITE" id="PS01047">
    <property type="entry name" value="HMA_1"/>
    <property type="match status" value="1"/>
</dbReference>
<dbReference type="InterPro" id="IPR017969">
    <property type="entry name" value="Heavy-metal-associated_CS"/>
</dbReference>
<dbReference type="InterPro" id="IPR018303">
    <property type="entry name" value="ATPase_P-typ_P_site"/>
</dbReference>
<dbReference type="InterPro" id="IPR056236">
    <property type="entry name" value="HMA_PCA1"/>
</dbReference>
<dbReference type="GO" id="GO:0016887">
    <property type="term" value="F:ATP hydrolysis activity"/>
    <property type="evidence" value="ECO:0007669"/>
    <property type="project" value="InterPro"/>
</dbReference>
<dbReference type="InterPro" id="IPR006121">
    <property type="entry name" value="HMA_dom"/>
</dbReference>
<reference evidence="12 13" key="1">
    <citation type="submission" date="2016-03" db="EMBL/GenBank/DDBJ databases">
        <title>Draft genome sequence of the Fonsecaea monophora CBS 269.37.</title>
        <authorList>
            <person name="Bombassaro A."/>
            <person name="Vinicius W.A."/>
            <person name="De Hoog S."/>
            <person name="Sun J."/>
            <person name="Souza E.M."/>
            <person name="Raittz R.T."/>
            <person name="Costa F."/>
            <person name="Leao A.C."/>
            <person name="Tadra-Sfeir M.Z."/>
            <person name="Baura V."/>
            <person name="Balsanelli E."/>
            <person name="Pedrosa F.O."/>
            <person name="Moreno L.F."/>
            <person name="Steffens M.B."/>
            <person name="Xi L."/>
            <person name="Bocca A.L."/>
            <person name="Felipe M.S."/>
            <person name="Teixeira M."/>
            <person name="Telles Filho F.Q."/>
            <person name="Azevedo C.M."/>
            <person name="Gomes R."/>
            <person name="Vicente V.A."/>
        </authorList>
    </citation>
    <scope>NUCLEOTIDE SEQUENCE [LARGE SCALE GENOMIC DNA]</scope>
    <source>
        <strain evidence="12 13">CBS 269.37</strain>
    </source>
</reference>
<evidence type="ECO:0000313" key="13">
    <source>
        <dbReference type="Proteomes" id="UP000077002"/>
    </source>
</evidence>
<keyword evidence="3 9" id="KW-0812">Transmembrane</keyword>
<dbReference type="PROSITE" id="PS00154">
    <property type="entry name" value="ATPASE_E1_E2"/>
    <property type="match status" value="1"/>
</dbReference>
<dbReference type="GeneID" id="34598239"/>
<dbReference type="InterPro" id="IPR023299">
    <property type="entry name" value="ATPase_P-typ_cyto_dom_N"/>
</dbReference>
<dbReference type="InterPro" id="IPR023214">
    <property type="entry name" value="HAD_sf"/>
</dbReference>
<keyword evidence="7 9" id="KW-0472">Membrane</keyword>
<dbReference type="CDD" id="cd00371">
    <property type="entry name" value="HMA"/>
    <property type="match status" value="1"/>
</dbReference>
<keyword evidence="5" id="KW-1278">Translocase</keyword>
<feature type="transmembrane region" description="Helical" evidence="9">
    <location>
        <begin position="1674"/>
        <end position="1695"/>
    </location>
</feature>
<dbReference type="OrthoDB" id="432719at2759"/>
<dbReference type="Pfam" id="PF00122">
    <property type="entry name" value="E1-E2_ATPase"/>
    <property type="match status" value="1"/>
</dbReference>
<dbReference type="Gene3D" id="1.20.1250.20">
    <property type="entry name" value="MFS general substrate transporter like domains"/>
    <property type="match status" value="1"/>
</dbReference>
<dbReference type="SUPFAM" id="SSF56784">
    <property type="entry name" value="HAD-like"/>
    <property type="match status" value="1"/>
</dbReference>
<evidence type="ECO:0000256" key="6">
    <source>
        <dbReference type="ARBA" id="ARBA00022989"/>
    </source>
</evidence>
<protein>
    <submittedName>
        <fullName evidence="12">Copper-translocating P-type ATPase</fullName>
    </submittedName>
</protein>
<dbReference type="Gene3D" id="3.40.1110.10">
    <property type="entry name" value="Calcium-transporting ATPase, cytoplasmic domain N"/>
    <property type="match status" value="1"/>
</dbReference>
<dbReference type="InterPro" id="IPR008250">
    <property type="entry name" value="ATPase_P-typ_transduc_dom_A_sf"/>
</dbReference>
<dbReference type="SUPFAM" id="SSF55008">
    <property type="entry name" value="HMA, heavy metal-associated domain"/>
    <property type="match status" value="1"/>
</dbReference>
<feature type="region of interest" description="Disordered" evidence="8">
    <location>
        <begin position="1"/>
        <end position="29"/>
    </location>
</feature>
<dbReference type="GO" id="GO:0019829">
    <property type="term" value="F:ATPase-coupled monoatomic cation transmembrane transporter activity"/>
    <property type="evidence" value="ECO:0007669"/>
    <property type="project" value="InterPro"/>
</dbReference>
<gene>
    <name evidence="12" type="ORF">AYO21_03067</name>
</gene>
<dbReference type="InterPro" id="IPR036163">
    <property type="entry name" value="HMA_dom_sf"/>
</dbReference>
<keyword evidence="6 9" id="KW-1133">Transmembrane helix</keyword>
<feature type="domain" description="HMA" evidence="10">
    <location>
        <begin position="902"/>
        <end position="965"/>
    </location>
</feature>
<dbReference type="PROSITE" id="PS50846">
    <property type="entry name" value="HMA_2"/>
    <property type="match status" value="1"/>
</dbReference>
<evidence type="ECO:0000256" key="3">
    <source>
        <dbReference type="ARBA" id="ARBA00022692"/>
    </source>
</evidence>
<dbReference type="Pfam" id="PF00702">
    <property type="entry name" value="Hydrolase"/>
    <property type="match status" value="1"/>
</dbReference>
<dbReference type="InterPro" id="IPR023298">
    <property type="entry name" value="ATPase_P-typ_TM_dom_sf"/>
</dbReference>
<dbReference type="Pfam" id="PF00403">
    <property type="entry name" value="HMA"/>
    <property type="match status" value="1"/>
</dbReference>
<dbReference type="PROSITE" id="PS50850">
    <property type="entry name" value="MFS"/>
    <property type="match status" value="1"/>
</dbReference>
<dbReference type="SUPFAM" id="SSF81653">
    <property type="entry name" value="Calcium ATPase, transduction domain A"/>
    <property type="match status" value="1"/>
</dbReference>
<feature type="transmembrane region" description="Helical" evidence="9">
    <location>
        <begin position="1051"/>
        <end position="1071"/>
    </location>
</feature>
<comment type="subcellular location">
    <subcellularLocation>
        <location evidence="1">Cell membrane</location>
        <topology evidence="1">Multi-pass membrane protein</topology>
    </subcellularLocation>
</comment>
<evidence type="ECO:0000256" key="1">
    <source>
        <dbReference type="ARBA" id="ARBA00004651"/>
    </source>
</evidence>
<dbReference type="NCBIfam" id="TIGR01494">
    <property type="entry name" value="ATPase_P-type"/>
    <property type="match status" value="1"/>
</dbReference>
<dbReference type="Pfam" id="PF07690">
    <property type="entry name" value="MFS_1"/>
    <property type="match status" value="1"/>
</dbReference>
<dbReference type="PANTHER" id="PTHR46594:SF4">
    <property type="entry name" value="P-TYPE CATION-TRANSPORTING ATPASE"/>
    <property type="match status" value="1"/>
</dbReference>
<proteinExistence type="inferred from homology"/>
<organism evidence="12 13">
    <name type="scientific">Fonsecaea monophora</name>
    <dbReference type="NCBI Taxonomy" id="254056"/>
    <lineage>
        <taxon>Eukaryota</taxon>
        <taxon>Fungi</taxon>
        <taxon>Dikarya</taxon>
        <taxon>Ascomycota</taxon>
        <taxon>Pezizomycotina</taxon>
        <taxon>Eurotiomycetes</taxon>
        <taxon>Chaetothyriomycetidae</taxon>
        <taxon>Chaetothyriales</taxon>
        <taxon>Herpotrichiellaceae</taxon>
        <taxon>Fonsecaea</taxon>
    </lineage>
</organism>
<feature type="transmembrane region" description="Helical" evidence="9">
    <location>
        <begin position="1341"/>
        <end position="1369"/>
    </location>
</feature>
<feature type="domain" description="Major facilitator superfamily (MFS) profile" evidence="11">
    <location>
        <begin position="44"/>
        <end position="482"/>
    </location>
</feature>
<comment type="caution">
    <text evidence="12">The sequence shown here is derived from an EMBL/GenBank/DDBJ whole genome shotgun (WGS) entry which is preliminary data.</text>
</comment>
<evidence type="ECO:0000256" key="5">
    <source>
        <dbReference type="ARBA" id="ARBA00022967"/>
    </source>
</evidence>
<feature type="transmembrane region" description="Helical" evidence="9">
    <location>
        <begin position="1647"/>
        <end position="1668"/>
    </location>
</feature>
<feature type="transmembrane region" description="Helical" evidence="9">
    <location>
        <begin position="454"/>
        <end position="481"/>
    </location>
</feature>
<dbReference type="InterPro" id="IPR059000">
    <property type="entry name" value="ATPase_P-type_domA"/>
</dbReference>
<dbReference type="RefSeq" id="XP_022514736.1">
    <property type="nucleotide sequence ID" value="XM_022653042.1"/>
</dbReference>
<dbReference type="Gene3D" id="3.30.70.100">
    <property type="match status" value="1"/>
</dbReference>
<dbReference type="SUPFAM" id="SSF103473">
    <property type="entry name" value="MFS general substrate transporter"/>
    <property type="match status" value="1"/>
</dbReference>
<dbReference type="GO" id="GO:0005886">
    <property type="term" value="C:plasma membrane"/>
    <property type="evidence" value="ECO:0007669"/>
    <property type="project" value="UniProtKB-SubCell"/>
</dbReference>
<dbReference type="SFLD" id="SFLDF00027">
    <property type="entry name" value="p-type_atpase"/>
    <property type="match status" value="1"/>
</dbReference>
<evidence type="ECO:0000256" key="7">
    <source>
        <dbReference type="ARBA" id="ARBA00023136"/>
    </source>
</evidence>
<dbReference type="InterPro" id="IPR001757">
    <property type="entry name" value="P_typ_ATPase"/>
</dbReference>
<feature type="compositionally biased region" description="Basic and acidic residues" evidence="8">
    <location>
        <begin position="1"/>
        <end position="11"/>
    </location>
</feature>
<dbReference type="Pfam" id="PF24534">
    <property type="entry name" value="HMA_PCA1"/>
    <property type="match status" value="1"/>
</dbReference>
<evidence type="ECO:0000259" key="11">
    <source>
        <dbReference type="PROSITE" id="PS50850"/>
    </source>
</evidence>
<dbReference type="NCBIfam" id="TIGR01525">
    <property type="entry name" value="ATPase-IB_hvy"/>
    <property type="match status" value="1"/>
</dbReference>
<feature type="transmembrane region" description="Helical" evidence="9">
    <location>
        <begin position="175"/>
        <end position="196"/>
    </location>
</feature>
<keyword evidence="4" id="KW-0479">Metal-binding</keyword>
<evidence type="ECO:0000313" key="12">
    <source>
        <dbReference type="EMBL" id="OAG42784.1"/>
    </source>
</evidence>
<accession>A0A177FES8</accession>
<dbReference type="PRINTS" id="PR00119">
    <property type="entry name" value="CATATPASE"/>
</dbReference>
<feature type="transmembrane region" description="Helical" evidence="9">
    <location>
        <begin position="358"/>
        <end position="380"/>
    </location>
</feature>
<dbReference type="GO" id="GO:0005524">
    <property type="term" value="F:ATP binding"/>
    <property type="evidence" value="ECO:0007669"/>
    <property type="project" value="InterPro"/>
</dbReference>
<evidence type="ECO:0000256" key="9">
    <source>
        <dbReference type="SAM" id="Phobius"/>
    </source>
</evidence>
<feature type="transmembrane region" description="Helical" evidence="9">
    <location>
        <begin position="316"/>
        <end position="337"/>
    </location>
</feature>
<dbReference type="FunFam" id="1.20.1250.20:FF:000082">
    <property type="entry name" value="MFS multidrug transporter, putative"/>
    <property type="match status" value="1"/>
</dbReference>
<dbReference type="FunFam" id="2.70.150.10:FF:000002">
    <property type="entry name" value="Copper-transporting ATPase 1, putative"/>
    <property type="match status" value="1"/>
</dbReference>
<dbReference type="SUPFAM" id="SSF81660">
    <property type="entry name" value="Metal cation-transporting ATPase, ATP-binding domain N"/>
    <property type="match status" value="1"/>
</dbReference>
<dbReference type="SUPFAM" id="SSF81665">
    <property type="entry name" value="Calcium ATPase, transmembrane domain M"/>
    <property type="match status" value="1"/>
</dbReference>
<feature type="transmembrane region" description="Helical" evidence="9">
    <location>
        <begin position="420"/>
        <end position="442"/>
    </location>
</feature>
<feature type="transmembrane region" description="Helical" evidence="9">
    <location>
        <begin position="278"/>
        <end position="296"/>
    </location>
</feature>
<feature type="transmembrane region" description="Helical" evidence="9">
    <location>
        <begin position="202"/>
        <end position="222"/>
    </location>
</feature>
<keyword evidence="13" id="KW-1185">Reference proteome</keyword>
<dbReference type="InterPro" id="IPR036412">
    <property type="entry name" value="HAD-like_sf"/>
</dbReference>
<dbReference type="SFLD" id="SFLDG00002">
    <property type="entry name" value="C1.7:_P-type_atpase_like"/>
    <property type="match status" value="1"/>
</dbReference>
<evidence type="ECO:0000256" key="4">
    <source>
        <dbReference type="ARBA" id="ARBA00022723"/>
    </source>
</evidence>
<dbReference type="InterPro" id="IPR027256">
    <property type="entry name" value="P-typ_ATPase_IB"/>
</dbReference>
<dbReference type="NCBIfam" id="TIGR01511">
    <property type="entry name" value="ATPase-IB1_Cu"/>
    <property type="match status" value="1"/>
</dbReference>
<evidence type="ECO:0000259" key="10">
    <source>
        <dbReference type="PROSITE" id="PS50846"/>
    </source>
</evidence>
<name>A0A177FES8_9EURO</name>
<dbReference type="SFLD" id="SFLDS00003">
    <property type="entry name" value="Haloacid_Dehalogenase"/>
    <property type="match status" value="1"/>
</dbReference>
<feature type="transmembrane region" description="Helical" evidence="9">
    <location>
        <begin position="1117"/>
        <end position="1141"/>
    </location>
</feature>
<dbReference type="EMBL" id="LVKK01000014">
    <property type="protein sequence ID" value="OAG42784.1"/>
    <property type="molecule type" value="Genomic_DNA"/>
</dbReference>
<feature type="transmembrane region" description="Helical" evidence="9">
    <location>
        <begin position="44"/>
        <end position="67"/>
    </location>
</feature>
<feature type="transmembrane region" description="Helical" evidence="9">
    <location>
        <begin position="87"/>
        <end position="105"/>
    </location>
</feature>